<evidence type="ECO:0000313" key="10">
    <source>
        <dbReference type="RefSeq" id="XP_018020197.1"/>
    </source>
</evidence>
<comment type="similarity">
    <text evidence="2">Belongs to the alpha-carbonic anhydrase family.</text>
</comment>
<sequence>PDTWGKAFPIAVEGKNQSPIDIQRSNCKPDDSLKPVTVDYSAVEIGEITNTGSSWKAQVTGGKPGIYVYVMSMQLHLVHWDTENFKSFGEAAAAHRGLAVLGIFLKVGKANPEFDKLTKLMAFIPYMNQTVNINEKINCVNFLPHNRSYFTYDGSLTTPPCYESVNWIVFEEPVEISPAQLAAFRSLKSYPKSSECPCDELKGCMVDNYRPCCPLNDRTVRVYRASPAREE</sequence>
<evidence type="ECO:0000256" key="1">
    <source>
        <dbReference type="ARBA" id="ARBA00001947"/>
    </source>
</evidence>
<evidence type="ECO:0000256" key="5">
    <source>
        <dbReference type="ARBA" id="ARBA00022833"/>
    </source>
</evidence>
<dbReference type="InterPro" id="IPR036398">
    <property type="entry name" value="CA_dom_sf"/>
</dbReference>
<evidence type="ECO:0000256" key="6">
    <source>
        <dbReference type="ARBA" id="ARBA00023239"/>
    </source>
</evidence>
<dbReference type="PROSITE" id="PS51144">
    <property type="entry name" value="ALPHA_CA_2"/>
    <property type="match status" value="1"/>
</dbReference>
<dbReference type="InterPro" id="IPR023561">
    <property type="entry name" value="Carbonic_anhydrase_a-class"/>
</dbReference>
<dbReference type="CDD" id="cd00326">
    <property type="entry name" value="alpha_CA"/>
    <property type="match status" value="1"/>
</dbReference>
<dbReference type="GO" id="GO:0018820">
    <property type="term" value="F:cyanamide hydratase activity"/>
    <property type="evidence" value="ECO:0007669"/>
    <property type="project" value="UniProtKB-EC"/>
</dbReference>
<dbReference type="Gene3D" id="3.10.200.10">
    <property type="entry name" value="Alpha carbonic anhydrase"/>
    <property type="match status" value="2"/>
</dbReference>
<dbReference type="GO" id="GO:0005737">
    <property type="term" value="C:cytoplasm"/>
    <property type="evidence" value="ECO:0007669"/>
    <property type="project" value="UniProtKB-SubCell"/>
</dbReference>
<evidence type="ECO:0000259" key="8">
    <source>
        <dbReference type="PROSITE" id="PS51144"/>
    </source>
</evidence>
<dbReference type="PANTHER" id="PTHR18952">
    <property type="entry name" value="CARBONIC ANHYDRASE"/>
    <property type="match status" value="1"/>
</dbReference>
<feature type="non-terminal residue" evidence="10">
    <location>
        <position position="1"/>
    </location>
</feature>
<dbReference type="KEGG" id="hazt:108676601"/>
<gene>
    <name evidence="10" type="primary">LOC108676601</name>
</gene>
<evidence type="ECO:0000256" key="3">
    <source>
        <dbReference type="ARBA" id="ARBA00012925"/>
    </source>
</evidence>
<dbReference type="InterPro" id="IPR001148">
    <property type="entry name" value="CA_dom"/>
</dbReference>
<dbReference type="Proteomes" id="UP000694843">
    <property type="component" value="Unplaced"/>
</dbReference>
<dbReference type="GeneID" id="108676601"/>
<feature type="domain" description="Alpha-carbonic anhydrase" evidence="8">
    <location>
        <begin position="1"/>
        <end position="224"/>
    </location>
</feature>
<keyword evidence="4" id="KW-0479">Metal-binding</keyword>
<dbReference type="OrthoDB" id="429145at2759"/>
<dbReference type="SMART" id="SM01057">
    <property type="entry name" value="Carb_anhydrase"/>
    <property type="match status" value="1"/>
</dbReference>
<evidence type="ECO:0000256" key="7">
    <source>
        <dbReference type="ARBA" id="ARBA00048348"/>
    </source>
</evidence>
<dbReference type="RefSeq" id="XP_018020197.1">
    <property type="nucleotide sequence ID" value="XM_018164708.1"/>
</dbReference>
<dbReference type="EC" id="4.2.1.1" evidence="3"/>
<dbReference type="CTD" id="34786"/>
<dbReference type="AlphaFoldDB" id="A0A8B7P2F2"/>
<dbReference type="OMA" id="INIICGQ"/>
<evidence type="ECO:0000313" key="9">
    <source>
        <dbReference type="Proteomes" id="UP000694843"/>
    </source>
</evidence>
<dbReference type="SUPFAM" id="SSF51069">
    <property type="entry name" value="Carbonic anhydrase"/>
    <property type="match status" value="1"/>
</dbReference>
<keyword evidence="5" id="KW-0862">Zinc</keyword>
<dbReference type="GO" id="GO:0008270">
    <property type="term" value="F:zinc ion binding"/>
    <property type="evidence" value="ECO:0007669"/>
    <property type="project" value="InterPro"/>
</dbReference>
<accession>A0A8B7P2F2</accession>
<reference evidence="10" key="1">
    <citation type="submission" date="2025-08" db="UniProtKB">
        <authorList>
            <consortium name="RefSeq"/>
        </authorList>
    </citation>
    <scope>IDENTIFICATION</scope>
    <source>
        <tissue evidence="10">Whole organism</tissue>
    </source>
</reference>
<name>A0A8B7P2F2_HYAAZ</name>
<evidence type="ECO:0000256" key="2">
    <source>
        <dbReference type="ARBA" id="ARBA00010718"/>
    </source>
</evidence>
<evidence type="ECO:0000256" key="4">
    <source>
        <dbReference type="ARBA" id="ARBA00022723"/>
    </source>
</evidence>
<keyword evidence="6" id="KW-0456">Lyase</keyword>
<comment type="catalytic activity">
    <reaction evidence="7">
        <text>hydrogencarbonate + H(+) = CO2 + H2O</text>
        <dbReference type="Rhea" id="RHEA:10748"/>
        <dbReference type="ChEBI" id="CHEBI:15377"/>
        <dbReference type="ChEBI" id="CHEBI:15378"/>
        <dbReference type="ChEBI" id="CHEBI:16526"/>
        <dbReference type="ChEBI" id="CHEBI:17544"/>
        <dbReference type="EC" id="4.2.1.1"/>
    </reaction>
</comment>
<dbReference type="GO" id="GO:0004089">
    <property type="term" value="F:carbonate dehydratase activity"/>
    <property type="evidence" value="ECO:0007669"/>
    <property type="project" value="UniProtKB-EC"/>
</dbReference>
<keyword evidence="9" id="KW-1185">Reference proteome</keyword>
<comment type="cofactor">
    <cofactor evidence="1">
        <name>Zn(2+)</name>
        <dbReference type="ChEBI" id="CHEBI:29105"/>
    </cofactor>
</comment>
<protein>
    <recommendedName>
        <fullName evidence="3">carbonic anhydrase</fullName>
        <ecNumber evidence="3">4.2.1.1</ecNumber>
    </recommendedName>
</protein>
<dbReference type="PANTHER" id="PTHR18952:SF141">
    <property type="entry name" value="CARBONIC ANHYDRASE"/>
    <property type="match status" value="1"/>
</dbReference>
<organism evidence="9 10">
    <name type="scientific">Hyalella azteca</name>
    <name type="common">Amphipod</name>
    <dbReference type="NCBI Taxonomy" id="294128"/>
    <lineage>
        <taxon>Eukaryota</taxon>
        <taxon>Metazoa</taxon>
        <taxon>Ecdysozoa</taxon>
        <taxon>Arthropoda</taxon>
        <taxon>Crustacea</taxon>
        <taxon>Multicrustacea</taxon>
        <taxon>Malacostraca</taxon>
        <taxon>Eumalacostraca</taxon>
        <taxon>Peracarida</taxon>
        <taxon>Amphipoda</taxon>
        <taxon>Senticaudata</taxon>
        <taxon>Talitrida</taxon>
        <taxon>Talitroidea</taxon>
        <taxon>Hyalellidae</taxon>
        <taxon>Hyalella</taxon>
    </lineage>
</organism>
<proteinExistence type="inferred from homology"/>
<dbReference type="Pfam" id="PF00194">
    <property type="entry name" value="Carb_anhydrase"/>
    <property type="match status" value="2"/>
</dbReference>